<keyword evidence="2" id="KW-1185">Reference proteome</keyword>
<accession>H7ELB6</accession>
<dbReference type="PATRIC" id="fig|907348.3.peg.1699"/>
<dbReference type="Proteomes" id="UP000003571">
    <property type="component" value="Unassembled WGS sequence"/>
</dbReference>
<protein>
    <submittedName>
        <fullName evidence="1">YD repeat protein</fullName>
    </submittedName>
</protein>
<dbReference type="EMBL" id="AGRW01000048">
    <property type="protein sequence ID" value="EIC01648.1"/>
    <property type="molecule type" value="Genomic_DNA"/>
</dbReference>
<evidence type="ECO:0000313" key="2">
    <source>
        <dbReference type="Proteomes" id="UP000003571"/>
    </source>
</evidence>
<reference evidence="1 2" key="1">
    <citation type="submission" date="2011-09" db="EMBL/GenBank/DDBJ databases">
        <title>The draft genome of Treponema saccharophilum DSM 2985.</title>
        <authorList>
            <consortium name="US DOE Joint Genome Institute (JGI-PGF)"/>
            <person name="Lucas S."/>
            <person name="Copeland A."/>
            <person name="Lapidus A."/>
            <person name="Glavina del Rio T."/>
            <person name="Dalin E."/>
            <person name="Tice H."/>
            <person name="Bruce D."/>
            <person name="Goodwin L."/>
            <person name="Pitluck S."/>
            <person name="Peters L."/>
            <person name="Kyrpides N."/>
            <person name="Mavromatis K."/>
            <person name="Ivanova N."/>
            <person name="Markowitz V."/>
            <person name="Cheng J.-F."/>
            <person name="Hugenholtz P."/>
            <person name="Woyke T."/>
            <person name="Wu D."/>
            <person name="Gronow S."/>
            <person name="Wellnitz S."/>
            <person name="Brambilla E."/>
            <person name="Klenk H.-P."/>
            <person name="Eisen J.A."/>
        </authorList>
    </citation>
    <scope>NUCLEOTIDE SEQUENCE [LARGE SCALE GENOMIC DNA]</scope>
    <source>
        <strain evidence="1 2">DSM 2985</strain>
    </source>
</reference>
<evidence type="ECO:0000313" key="1">
    <source>
        <dbReference type="EMBL" id="EIC01648.1"/>
    </source>
</evidence>
<dbReference type="STRING" id="907348.TresaDRAFT_2037"/>
<sequence>MDKHDLGKKVYKQVSLNGKTIKKWVAEYIAFEFDEDGNIISDISHASEYADKAYEYDEKGNRTDLPCCFENNDDSENSGDSEYSKAVFESKNHFLFGESLQTEKIGNQSISHDRNEILWIANNGIQIYRFYFGSAGLESFQKEFDEDNNLIYIKDDNREYFFDYDEHKLLHLKKIESDGEWEKWFEYDGEKLENSKDSDGEKCLYRYDSKGCLVYQKIWHNDDDDDMWIDDYDDTSVSETEYEYDSNGKLLHRITTHYDSNDDYDSGNSSSVYEIWFEYDASGKKTISRDSAGNITKWDSFGNVVFERHHFYGEYQNEYTSDGKLIHSIHKSLDQKENCYDLDDGYDYEEKRWDLSGNLIYCRWSDREEISEYDTKNKLIHYLSKSSDENYNYEVWYEYKDGILIHKKCSDGEEYKYDSQGELTYYRDSDLKTYWNECDSKGNPIHFKSDDVEEWYEYELYDNGNIKKKICYRAI</sequence>
<gene>
    <name evidence="1" type="ORF">TresaDRAFT_2037</name>
</gene>
<name>H7ELB6_9SPIR</name>
<proteinExistence type="predicted"/>
<comment type="caution">
    <text evidence="1">The sequence shown here is derived from an EMBL/GenBank/DDBJ whole genome shotgun (WGS) entry which is preliminary data.</text>
</comment>
<dbReference type="OrthoDB" id="9182053at2"/>
<dbReference type="AlphaFoldDB" id="H7ELB6"/>
<organism evidence="1 2">
    <name type="scientific">Treponema saccharophilum DSM 2985</name>
    <dbReference type="NCBI Taxonomy" id="907348"/>
    <lineage>
        <taxon>Bacteria</taxon>
        <taxon>Pseudomonadati</taxon>
        <taxon>Spirochaetota</taxon>
        <taxon>Spirochaetia</taxon>
        <taxon>Spirochaetales</taxon>
        <taxon>Treponemataceae</taxon>
        <taxon>Treponema</taxon>
    </lineage>
</organism>
<dbReference type="RefSeq" id="WP_002704680.1">
    <property type="nucleotide sequence ID" value="NZ_AGRW01000048.1"/>
</dbReference>